<dbReference type="AlphaFoldDB" id="A0AAD1ULM1"/>
<dbReference type="EMBL" id="CAMPGE010010235">
    <property type="protein sequence ID" value="CAI2369082.1"/>
    <property type="molecule type" value="Genomic_DNA"/>
</dbReference>
<dbReference type="Proteomes" id="UP001295684">
    <property type="component" value="Unassembled WGS sequence"/>
</dbReference>
<comment type="caution">
    <text evidence="1">The sequence shown here is derived from an EMBL/GenBank/DDBJ whole genome shotgun (WGS) entry which is preliminary data.</text>
</comment>
<proteinExistence type="predicted"/>
<evidence type="ECO:0000313" key="1">
    <source>
        <dbReference type="EMBL" id="CAI2369082.1"/>
    </source>
</evidence>
<reference evidence="1" key="1">
    <citation type="submission" date="2023-07" db="EMBL/GenBank/DDBJ databases">
        <authorList>
            <consortium name="AG Swart"/>
            <person name="Singh M."/>
            <person name="Singh A."/>
            <person name="Seah K."/>
            <person name="Emmerich C."/>
        </authorList>
    </citation>
    <scope>NUCLEOTIDE SEQUENCE</scope>
    <source>
        <strain evidence="1">DP1</strain>
    </source>
</reference>
<evidence type="ECO:0000313" key="2">
    <source>
        <dbReference type="Proteomes" id="UP001295684"/>
    </source>
</evidence>
<accession>A0AAD1ULM1</accession>
<organism evidence="1 2">
    <name type="scientific">Euplotes crassus</name>
    <dbReference type="NCBI Taxonomy" id="5936"/>
    <lineage>
        <taxon>Eukaryota</taxon>
        <taxon>Sar</taxon>
        <taxon>Alveolata</taxon>
        <taxon>Ciliophora</taxon>
        <taxon>Intramacronucleata</taxon>
        <taxon>Spirotrichea</taxon>
        <taxon>Hypotrichia</taxon>
        <taxon>Euplotida</taxon>
        <taxon>Euplotidae</taxon>
        <taxon>Moneuplotes</taxon>
    </lineage>
</organism>
<keyword evidence="2" id="KW-1185">Reference proteome</keyword>
<sequence length="157" mass="18315">MEHKCFDELYISHDNFYSHTDSSEKNTGSSIPRRGIINICRVARFIRRRPCIEVPCLSAKDINALLHAFHHVKEVWLLVSDVPGATTDFRVDPSIEFKINRILQDGMEDKNHWLATIIQSPSIRKNLREYGGYKDGNNDKLEKIVSEWNSNIYIERR</sequence>
<name>A0AAD1ULM1_EUPCR</name>
<protein>
    <submittedName>
        <fullName evidence="1">Uncharacterized protein</fullName>
    </submittedName>
</protein>
<gene>
    <name evidence="1" type="ORF">ECRASSUSDP1_LOCUS10379</name>
</gene>